<dbReference type="Proteomes" id="UP000249453">
    <property type="component" value="Unassembled WGS sequence"/>
</dbReference>
<dbReference type="EMBL" id="QLMK01000003">
    <property type="protein sequence ID" value="RAK30953.1"/>
    <property type="molecule type" value="Genomic_DNA"/>
</dbReference>
<organism evidence="2 3">
    <name type="scientific">Falsochrobactrum ovis</name>
    <dbReference type="NCBI Taxonomy" id="1293442"/>
    <lineage>
        <taxon>Bacteria</taxon>
        <taxon>Pseudomonadati</taxon>
        <taxon>Pseudomonadota</taxon>
        <taxon>Alphaproteobacteria</taxon>
        <taxon>Hyphomicrobiales</taxon>
        <taxon>Brucellaceae</taxon>
        <taxon>Falsochrobactrum</taxon>
    </lineage>
</organism>
<keyword evidence="1" id="KW-1133">Transmembrane helix</keyword>
<name>A0A364JWD7_9HYPH</name>
<accession>A0A364JWD7</accession>
<evidence type="ECO:0000256" key="1">
    <source>
        <dbReference type="SAM" id="Phobius"/>
    </source>
</evidence>
<proteinExistence type="predicted"/>
<reference evidence="2 3" key="1">
    <citation type="submission" date="2018-06" db="EMBL/GenBank/DDBJ databases">
        <title>Genomic Encyclopedia of Type Strains, Phase IV (KMG-IV): sequencing the most valuable type-strain genomes for metagenomic binning, comparative biology and taxonomic classification.</title>
        <authorList>
            <person name="Goeker M."/>
        </authorList>
    </citation>
    <scope>NUCLEOTIDE SEQUENCE [LARGE SCALE GENOMIC DNA]</scope>
    <source>
        <strain evidence="2 3">DSM 26720</strain>
    </source>
</reference>
<feature type="transmembrane region" description="Helical" evidence="1">
    <location>
        <begin position="6"/>
        <end position="24"/>
    </location>
</feature>
<evidence type="ECO:0000313" key="3">
    <source>
        <dbReference type="Proteomes" id="UP000249453"/>
    </source>
</evidence>
<sequence length="33" mass="3890">MSNIIFWMALVLLPILAGSAYAYFRHYHRGDDF</sequence>
<gene>
    <name evidence="2" type="ORF">C7374_10389</name>
</gene>
<keyword evidence="1" id="KW-0472">Membrane</keyword>
<dbReference type="AlphaFoldDB" id="A0A364JWD7"/>
<keyword evidence="3" id="KW-1185">Reference proteome</keyword>
<comment type="caution">
    <text evidence="2">The sequence shown here is derived from an EMBL/GenBank/DDBJ whole genome shotgun (WGS) entry which is preliminary data.</text>
</comment>
<protein>
    <submittedName>
        <fullName evidence="2">Uncharacterized protein</fullName>
    </submittedName>
</protein>
<evidence type="ECO:0000313" key="2">
    <source>
        <dbReference type="EMBL" id="RAK30953.1"/>
    </source>
</evidence>
<keyword evidence="1" id="KW-0812">Transmembrane</keyword>